<evidence type="ECO:0000313" key="3">
    <source>
        <dbReference type="EMBL" id="KKN52529.1"/>
    </source>
</evidence>
<dbReference type="Pfam" id="PF01053">
    <property type="entry name" value="Cys_Met_Meta_PP"/>
    <property type="match status" value="1"/>
</dbReference>
<dbReference type="PROSITE" id="PS00868">
    <property type="entry name" value="CYS_MET_METAB_PP"/>
    <property type="match status" value="1"/>
</dbReference>
<evidence type="ECO:0000256" key="2">
    <source>
        <dbReference type="ARBA" id="ARBA00022898"/>
    </source>
</evidence>
<dbReference type="EMBL" id="LAZR01001015">
    <property type="protein sequence ID" value="KKN52529.1"/>
    <property type="molecule type" value="Genomic_DNA"/>
</dbReference>
<dbReference type="InterPro" id="IPR015421">
    <property type="entry name" value="PyrdxlP-dep_Trfase_major"/>
</dbReference>
<dbReference type="Gene3D" id="3.40.640.10">
    <property type="entry name" value="Type I PLP-dependent aspartate aminotransferase-like (Major domain)"/>
    <property type="match status" value="1"/>
</dbReference>
<organism evidence="3">
    <name type="scientific">marine sediment metagenome</name>
    <dbReference type="NCBI Taxonomy" id="412755"/>
    <lineage>
        <taxon>unclassified sequences</taxon>
        <taxon>metagenomes</taxon>
        <taxon>ecological metagenomes</taxon>
    </lineage>
</organism>
<evidence type="ECO:0008006" key="4">
    <source>
        <dbReference type="Google" id="ProtNLM"/>
    </source>
</evidence>
<dbReference type="PANTHER" id="PTHR11808:SF86">
    <property type="entry name" value="METHIONINE GAMMA-LYASE"/>
    <property type="match status" value="1"/>
</dbReference>
<name>A0A0F9RC64_9ZZZZ</name>
<dbReference type="FunFam" id="3.40.640.10:FF:000046">
    <property type="entry name" value="Cystathionine gamma-lyase"/>
    <property type="match status" value="1"/>
</dbReference>
<gene>
    <name evidence="3" type="ORF">LCGC14_0611730</name>
</gene>
<dbReference type="FunFam" id="3.90.1150.10:FF:000033">
    <property type="entry name" value="Cystathionine gamma-synthase"/>
    <property type="match status" value="1"/>
</dbReference>
<dbReference type="Gene3D" id="3.90.1150.10">
    <property type="entry name" value="Aspartate Aminotransferase, domain 1"/>
    <property type="match status" value="1"/>
</dbReference>
<dbReference type="GO" id="GO:0030170">
    <property type="term" value="F:pyridoxal phosphate binding"/>
    <property type="evidence" value="ECO:0007669"/>
    <property type="project" value="InterPro"/>
</dbReference>
<comment type="caution">
    <text evidence="3">The sequence shown here is derived from an EMBL/GenBank/DDBJ whole genome shotgun (WGS) entry which is preliminary data.</text>
</comment>
<dbReference type="AlphaFoldDB" id="A0A0F9RC64"/>
<protein>
    <recommendedName>
        <fullName evidence="4">Cystathionine gamma-synthase</fullName>
    </recommendedName>
</protein>
<dbReference type="InterPro" id="IPR054542">
    <property type="entry name" value="Cys_met_metab_PP"/>
</dbReference>
<sequence>MAKTESMSTICIHGGDVKDALGSPNMPLYDTTTFCFDSTADLLEVVNGNKEGYLYTRYGMNPSIKAIESKLALLDEAEQALAFSSGMAAISAVFISHARRGIICIGEVYGGTMQLLTQQLPELGIVTDFMEATDLQQLEQRLKLGVDLVFFETPSNPTLKIIDINQIAILAHKYGAFVAVDNTFASPANQKPLKLGADFAIQSATKFLGGHSDLTAGVVSGKAEHLDKVNAWRKNLGQIISPEIAHKLARSLSTLALRIERHNTNALAVAQYLEAHPAVKHVYYPGLPSAPNHQLATTQMSGYGGMLSFEINGGGEAAIALVDNLHLFSLAPSLGGTESLVSQPVATSHFGMPEQALLQRGITASLIRLSVGLEEKSDLIEDLEQAIARLKA</sequence>
<dbReference type="SUPFAM" id="SSF53383">
    <property type="entry name" value="PLP-dependent transferases"/>
    <property type="match status" value="1"/>
</dbReference>
<dbReference type="GO" id="GO:0019346">
    <property type="term" value="P:transsulfuration"/>
    <property type="evidence" value="ECO:0007669"/>
    <property type="project" value="InterPro"/>
</dbReference>
<dbReference type="InterPro" id="IPR015424">
    <property type="entry name" value="PyrdxlP-dep_Trfase"/>
</dbReference>
<dbReference type="CDD" id="cd00614">
    <property type="entry name" value="CGS_like"/>
    <property type="match status" value="1"/>
</dbReference>
<dbReference type="GO" id="GO:0016846">
    <property type="term" value="F:carbon-sulfur lyase activity"/>
    <property type="evidence" value="ECO:0007669"/>
    <property type="project" value="TreeGrafter"/>
</dbReference>
<dbReference type="PIRSF" id="PIRSF001434">
    <property type="entry name" value="CGS"/>
    <property type="match status" value="1"/>
</dbReference>
<proteinExistence type="predicted"/>
<dbReference type="GO" id="GO:0005737">
    <property type="term" value="C:cytoplasm"/>
    <property type="evidence" value="ECO:0007669"/>
    <property type="project" value="TreeGrafter"/>
</dbReference>
<evidence type="ECO:0000256" key="1">
    <source>
        <dbReference type="ARBA" id="ARBA00001933"/>
    </source>
</evidence>
<dbReference type="PANTHER" id="PTHR11808">
    <property type="entry name" value="TRANS-SULFURATION ENZYME FAMILY MEMBER"/>
    <property type="match status" value="1"/>
</dbReference>
<dbReference type="InterPro" id="IPR000277">
    <property type="entry name" value="Cys/Met-Metab_PyrdxlP-dep_enz"/>
</dbReference>
<comment type="cofactor">
    <cofactor evidence="1">
        <name>pyridoxal 5'-phosphate</name>
        <dbReference type="ChEBI" id="CHEBI:597326"/>
    </cofactor>
</comment>
<accession>A0A0F9RC64</accession>
<dbReference type="InterPro" id="IPR015422">
    <property type="entry name" value="PyrdxlP-dep_Trfase_small"/>
</dbReference>
<dbReference type="GO" id="GO:0009086">
    <property type="term" value="P:methionine biosynthetic process"/>
    <property type="evidence" value="ECO:0007669"/>
    <property type="project" value="UniProtKB-ARBA"/>
</dbReference>
<keyword evidence="2" id="KW-0663">Pyridoxal phosphate</keyword>
<reference evidence="3" key="1">
    <citation type="journal article" date="2015" name="Nature">
        <title>Complex archaea that bridge the gap between prokaryotes and eukaryotes.</title>
        <authorList>
            <person name="Spang A."/>
            <person name="Saw J.H."/>
            <person name="Jorgensen S.L."/>
            <person name="Zaremba-Niedzwiedzka K."/>
            <person name="Martijn J."/>
            <person name="Lind A.E."/>
            <person name="van Eijk R."/>
            <person name="Schleper C."/>
            <person name="Guy L."/>
            <person name="Ettema T.J."/>
        </authorList>
    </citation>
    <scope>NUCLEOTIDE SEQUENCE</scope>
</reference>